<dbReference type="AlphaFoldDB" id="A0A8I1KJ14"/>
<feature type="region of interest" description="Disordered" evidence="1">
    <location>
        <begin position="161"/>
        <end position="185"/>
    </location>
</feature>
<reference evidence="2 3" key="1">
    <citation type="submission" date="2020-12" db="EMBL/GenBank/DDBJ databases">
        <title>Revised draft genomes of Rhodomicrobium vannielii ATCC 17100 and Rhodomicrobium udaipurense JA643.</title>
        <authorList>
            <person name="Conners E.M."/>
            <person name="Davenport E.J."/>
            <person name="Bose A."/>
        </authorList>
    </citation>
    <scope>NUCLEOTIDE SEQUENCE [LARGE SCALE GENOMIC DNA]</scope>
    <source>
        <strain evidence="2 3">JA643</strain>
    </source>
</reference>
<accession>A0A8I1KJ14</accession>
<protein>
    <submittedName>
        <fullName evidence="2">Uncharacterized protein</fullName>
    </submittedName>
</protein>
<name>A0A8I1KJ14_9HYPH</name>
<keyword evidence="3" id="KW-1185">Reference proteome</keyword>
<comment type="caution">
    <text evidence="2">The sequence shown here is derived from an EMBL/GenBank/DDBJ whole genome shotgun (WGS) entry which is preliminary data.</text>
</comment>
<sequence length="185" mass="20012">MSLSMLAAASVALGRGLASGHDVVAPGPVIVWNGGSDIKMQSERLYEVCCHREWSYRDAGAQMNLLWRGNFELRGPLHPQLMALANAARDRRASAIVLEPLLRLLYRADGGSGDPKAWRVMPMPPCSPSIARQKRRAGSNLICELSRGSTDDELERCPSVAAAGFPRLPAGPRHTKTASRGRLSA</sequence>
<proteinExistence type="predicted"/>
<dbReference type="RefSeq" id="WP_199502263.1">
    <property type="nucleotide sequence ID" value="NZ_JAEMUK010000004.1"/>
</dbReference>
<gene>
    <name evidence="2" type="ORF">JDN41_02040</name>
</gene>
<evidence type="ECO:0000313" key="2">
    <source>
        <dbReference type="EMBL" id="MBJ7542334.1"/>
    </source>
</evidence>
<evidence type="ECO:0000313" key="3">
    <source>
        <dbReference type="Proteomes" id="UP000623250"/>
    </source>
</evidence>
<evidence type="ECO:0000256" key="1">
    <source>
        <dbReference type="SAM" id="MobiDB-lite"/>
    </source>
</evidence>
<organism evidence="2 3">
    <name type="scientific">Rhodomicrobium udaipurense</name>
    <dbReference type="NCBI Taxonomy" id="1202716"/>
    <lineage>
        <taxon>Bacteria</taxon>
        <taxon>Pseudomonadati</taxon>
        <taxon>Pseudomonadota</taxon>
        <taxon>Alphaproteobacteria</taxon>
        <taxon>Hyphomicrobiales</taxon>
        <taxon>Hyphomicrobiaceae</taxon>
        <taxon>Rhodomicrobium</taxon>
    </lineage>
</organism>
<dbReference type="Proteomes" id="UP000623250">
    <property type="component" value="Unassembled WGS sequence"/>
</dbReference>
<dbReference type="EMBL" id="JAEMUK010000004">
    <property type="protein sequence ID" value="MBJ7542334.1"/>
    <property type="molecule type" value="Genomic_DNA"/>
</dbReference>